<evidence type="ECO:0000256" key="2">
    <source>
        <dbReference type="ARBA" id="ARBA00023002"/>
    </source>
</evidence>
<keyword evidence="2" id="KW-0560">Oxidoreductase</keyword>
<feature type="domain" description="Nitroreductase" evidence="3">
    <location>
        <begin position="8"/>
        <end position="63"/>
    </location>
</feature>
<dbReference type="InterPro" id="IPR000415">
    <property type="entry name" value="Nitroreductase-like"/>
</dbReference>
<dbReference type="STRING" id="1121409.SAMN02745124_03342"/>
<feature type="domain" description="Nitroreductase" evidence="3">
    <location>
        <begin position="73"/>
        <end position="158"/>
    </location>
</feature>
<dbReference type="Gene3D" id="3.40.109.10">
    <property type="entry name" value="NADH Oxidase"/>
    <property type="match status" value="1"/>
</dbReference>
<proteinExistence type="inferred from homology"/>
<evidence type="ECO:0000259" key="3">
    <source>
        <dbReference type="Pfam" id="PF00881"/>
    </source>
</evidence>
<dbReference type="OrthoDB" id="9798230at2"/>
<evidence type="ECO:0000313" key="5">
    <source>
        <dbReference type="Proteomes" id="UP000184139"/>
    </source>
</evidence>
<dbReference type="InterPro" id="IPR029479">
    <property type="entry name" value="Nitroreductase"/>
</dbReference>
<sequence length="183" mass="20533">MEAVLELVKARRSIRRFTTQSVEQETLETILEAARWTPSWANTQCWEIIVVKDPELQIGLSKLLSPKNPATLAVANAPVTLALCAEEKKSGFYKGEQSTRLGDWLMYDLGLLTQTICLTAHSLGLGTVVVGLFDHLQVKAMLQLPDGFEVVSLLPMGYPDHAPSPPKRREIREFVHYDRFGNR</sequence>
<dbReference type="Proteomes" id="UP000184139">
    <property type="component" value="Unassembled WGS sequence"/>
</dbReference>
<protein>
    <submittedName>
        <fullName evidence="4">Nitroreductase</fullName>
    </submittedName>
</protein>
<dbReference type="PANTHER" id="PTHR43673:SF10">
    <property type="entry name" value="NADH DEHYDROGENASE_NAD(P)H NITROREDUCTASE XCC3605-RELATED"/>
    <property type="match status" value="1"/>
</dbReference>
<comment type="similarity">
    <text evidence="1">Belongs to the nitroreductase family.</text>
</comment>
<evidence type="ECO:0000256" key="1">
    <source>
        <dbReference type="ARBA" id="ARBA00007118"/>
    </source>
</evidence>
<reference evidence="4 5" key="1">
    <citation type="submission" date="2016-11" db="EMBL/GenBank/DDBJ databases">
        <authorList>
            <person name="Jaros S."/>
            <person name="Januszkiewicz K."/>
            <person name="Wedrychowicz H."/>
        </authorList>
    </citation>
    <scope>NUCLEOTIDE SEQUENCE [LARGE SCALE GENOMIC DNA]</scope>
    <source>
        <strain evidence="4 5">DSM 9705</strain>
    </source>
</reference>
<dbReference type="SUPFAM" id="SSF55469">
    <property type="entry name" value="FMN-dependent nitroreductase-like"/>
    <property type="match status" value="1"/>
</dbReference>
<dbReference type="EMBL" id="FQXS01000023">
    <property type="protein sequence ID" value="SHI03191.1"/>
    <property type="molecule type" value="Genomic_DNA"/>
</dbReference>
<gene>
    <name evidence="4" type="ORF">SAMN02745124_03342</name>
</gene>
<dbReference type="RefSeq" id="WP_073377766.1">
    <property type="nucleotide sequence ID" value="NZ_FQXS01000023.1"/>
</dbReference>
<dbReference type="PANTHER" id="PTHR43673">
    <property type="entry name" value="NAD(P)H NITROREDUCTASE YDGI-RELATED"/>
    <property type="match status" value="1"/>
</dbReference>
<accession>A0A1M5XTP7</accession>
<name>A0A1M5XTP7_9BACT</name>
<dbReference type="AlphaFoldDB" id="A0A1M5XTP7"/>
<organism evidence="4 5">
    <name type="scientific">Desulfofustis glycolicus DSM 9705</name>
    <dbReference type="NCBI Taxonomy" id="1121409"/>
    <lineage>
        <taxon>Bacteria</taxon>
        <taxon>Pseudomonadati</taxon>
        <taxon>Thermodesulfobacteriota</taxon>
        <taxon>Desulfobulbia</taxon>
        <taxon>Desulfobulbales</taxon>
        <taxon>Desulfocapsaceae</taxon>
        <taxon>Desulfofustis</taxon>
    </lineage>
</organism>
<dbReference type="GO" id="GO:0016491">
    <property type="term" value="F:oxidoreductase activity"/>
    <property type="evidence" value="ECO:0007669"/>
    <property type="project" value="UniProtKB-KW"/>
</dbReference>
<keyword evidence="5" id="KW-1185">Reference proteome</keyword>
<dbReference type="Pfam" id="PF00881">
    <property type="entry name" value="Nitroreductase"/>
    <property type="match status" value="2"/>
</dbReference>
<evidence type="ECO:0000313" key="4">
    <source>
        <dbReference type="EMBL" id="SHI03191.1"/>
    </source>
</evidence>